<evidence type="ECO:0000313" key="1">
    <source>
        <dbReference type="EMBL" id="GIE69679.1"/>
    </source>
</evidence>
<dbReference type="Proteomes" id="UP000624709">
    <property type="component" value="Unassembled WGS sequence"/>
</dbReference>
<proteinExistence type="predicted"/>
<comment type="caution">
    <text evidence="1">The sequence shown here is derived from an EMBL/GenBank/DDBJ whole genome shotgun (WGS) entry which is preliminary data.</text>
</comment>
<organism evidence="1 2">
    <name type="scientific">Actinoplanes palleronii</name>
    <dbReference type="NCBI Taxonomy" id="113570"/>
    <lineage>
        <taxon>Bacteria</taxon>
        <taxon>Bacillati</taxon>
        <taxon>Actinomycetota</taxon>
        <taxon>Actinomycetes</taxon>
        <taxon>Micromonosporales</taxon>
        <taxon>Micromonosporaceae</taxon>
        <taxon>Actinoplanes</taxon>
    </lineage>
</organism>
<dbReference type="RefSeq" id="WP_203827812.1">
    <property type="nucleotide sequence ID" value="NZ_BAAATY010000040.1"/>
</dbReference>
<accession>A0ABQ4BG75</accession>
<evidence type="ECO:0008006" key="3">
    <source>
        <dbReference type="Google" id="ProtNLM"/>
    </source>
</evidence>
<keyword evidence="2" id="KW-1185">Reference proteome</keyword>
<dbReference type="EMBL" id="BOMS01000090">
    <property type="protein sequence ID" value="GIE69679.1"/>
    <property type="molecule type" value="Genomic_DNA"/>
</dbReference>
<protein>
    <recommendedName>
        <fullName evidence="3">Lipocalin-like domain-containing protein</fullName>
    </recommendedName>
</protein>
<sequence length="154" mass="16957">MTSNQEMDGGIVPLLIELPVGERLTGLRRAYYVYGADLDAPDGPLEASFEKSGSYMIDSTGESLVITQGPWIDSFADPLSPENEKFVRESGKWEIVDMGAAAWSYRQFLGLRLDRQELGGSPAMEQSLTLTFGKDSIVIKTSGDETRVSFHRST</sequence>
<reference evidence="1 2" key="1">
    <citation type="submission" date="2021-01" db="EMBL/GenBank/DDBJ databases">
        <title>Whole genome shotgun sequence of Actinoplanes palleronii NBRC 14916.</title>
        <authorList>
            <person name="Komaki H."/>
            <person name="Tamura T."/>
        </authorList>
    </citation>
    <scope>NUCLEOTIDE SEQUENCE [LARGE SCALE GENOMIC DNA]</scope>
    <source>
        <strain evidence="1 2">NBRC 14916</strain>
    </source>
</reference>
<evidence type="ECO:0000313" key="2">
    <source>
        <dbReference type="Proteomes" id="UP000624709"/>
    </source>
</evidence>
<gene>
    <name evidence="1" type="ORF">Apa02nite_057870</name>
</gene>
<name>A0ABQ4BG75_9ACTN</name>